<dbReference type="EMBL" id="BAABCJ010000001">
    <property type="protein sequence ID" value="GAA3695905.1"/>
    <property type="molecule type" value="Genomic_DNA"/>
</dbReference>
<organism evidence="2 3">
    <name type="scientific">Zhihengliuella alba</name>
    <dbReference type="NCBI Taxonomy" id="547018"/>
    <lineage>
        <taxon>Bacteria</taxon>
        <taxon>Bacillati</taxon>
        <taxon>Actinomycetota</taxon>
        <taxon>Actinomycetes</taxon>
        <taxon>Micrococcales</taxon>
        <taxon>Micrococcaceae</taxon>
        <taxon>Zhihengliuella</taxon>
    </lineage>
</organism>
<comment type="caution">
    <text evidence="2">The sequence shown here is derived from an EMBL/GenBank/DDBJ whole genome shotgun (WGS) entry which is preliminary data.</text>
</comment>
<gene>
    <name evidence="2" type="ORF">GCM10022377_05870</name>
</gene>
<evidence type="ECO:0000313" key="3">
    <source>
        <dbReference type="Proteomes" id="UP001501536"/>
    </source>
</evidence>
<name>A0ABP7CT29_9MICC</name>
<reference evidence="3" key="1">
    <citation type="journal article" date="2019" name="Int. J. Syst. Evol. Microbiol.">
        <title>The Global Catalogue of Microorganisms (GCM) 10K type strain sequencing project: providing services to taxonomists for standard genome sequencing and annotation.</title>
        <authorList>
            <consortium name="The Broad Institute Genomics Platform"/>
            <consortium name="The Broad Institute Genome Sequencing Center for Infectious Disease"/>
            <person name="Wu L."/>
            <person name="Ma J."/>
        </authorList>
    </citation>
    <scope>NUCLEOTIDE SEQUENCE [LARGE SCALE GENOMIC DNA]</scope>
    <source>
        <strain evidence="3">JCM 16961</strain>
    </source>
</reference>
<dbReference type="Proteomes" id="UP001501536">
    <property type="component" value="Unassembled WGS sequence"/>
</dbReference>
<accession>A0ABP7CT29</accession>
<sequence length="343" mass="36467">MQIEGSPARPQTAYLPLTRSILPRDPGGEGSAENFRGGAMPGVCRARIEAMTTPALAQQTDLGRMYARTVGGPLEVPSITTVIGQAASDLTGWAGHMAASAAVRDPRLAGAVGSPGQLTAIARDASRAAAAHRDGAAARGDRVHHYCEQVALRQLGRDHRLEEARAALESHGEGAFAHRFDEWWALYGVEPIAPEITVWNHTVGYAGTLDLVARIGGRICLIDYKTKATTREGRAKPLDLKVVMQLVAGYKAEEMIVDPAGGAWEPWPYGGDEVPLLLGVAVSEAEVVAQQAQPATLPTYWRKFWALRQAWEADRTLAGAGPALRPIAPPPVAAAPDASRTAT</sequence>
<feature type="region of interest" description="Disordered" evidence="1">
    <location>
        <begin position="1"/>
        <end position="36"/>
    </location>
</feature>
<proteinExistence type="predicted"/>
<protein>
    <submittedName>
        <fullName evidence="2">PD-(D/E)XK nuclease family protein</fullName>
    </submittedName>
</protein>
<evidence type="ECO:0000313" key="2">
    <source>
        <dbReference type="EMBL" id="GAA3695905.1"/>
    </source>
</evidence>
<keyword evidence="3" id="KW-1185">Reference proteome</keyword>
<evidence type="ECO:0000256" key="1">
    <source>
        <dbReference type="SAM" id="MobiDB-lite"/>
    </source>
</evidence>